<evidence type="ECO:0000256" key="1">
    <source>
        <dbReference type="SAM" id="Phobius"/>
    </source>
</evidence>
<keyword evidence="1" id="KW-0812">Transmembrane</keyword>
<feature type="transmembrane region" description="Helical" evidence="1">
    <location>
        <begin position="78"/>
        <end position="102"/>
    </location>
</feature>
<protein>
    <submittedName>
        <fullName evidence="2">Uncharacterized protein</fullName>
    </submittedName>
</protein>
<dbReference type="Proteomes" id="UP000619479">
    <property type="component" value="Unassembled WGS sequence"/>
</dbReference>
<keyword evidence="1" id="KW-1133">Transmembrane helix</keyword>
<evidence type="ECO:0000313" key="2">
    <source>
        <dbReference type="EMBL" id="GID62872.1"/>
    </source>
</evidence>
<keyword evidence="1" id="KW-0472">Membrane</keyword>
<evidence type="ECO:0000313" key="3">
    <source>
        <dbReference type="Proteomes" id="UP000619479"/>
    </source>
</evidence>
<sequence length="150" mass="16429">MARVTDVEQVRRVPAAGRAVFWTQFALLIAYLIGSFGILILAAVHVGDPGAVLHPGLDRLGDPKDSMLIGPDSVWNPLVWIVGVCRLIAWFVYPLGFAMLLFGGATMVHTWRLGDRRTFTQVAVLTAIWLILIILAASPYGSSLTTWLLD</sequence>
<dbReference type="AlphaFoldDB" id="A0A919M1X4"/>
<gene>
    <name evidence="2" type="ORF">Acy02nite_07530</name>
</gene>
<organism evidence="2 3">
    <name type="scientific">Actinoplanes cyaneus</name>
    <dbReference type="NCBI Taxonomy" id="52696"/>
    <lineage>
        <taxon>Bacteria</taxon>
        <taxon>Bacillati</taxon>
        <taxon>Actinomycetota</taxon>
        <taxon>Actinomycetes</taxon>
        <taxon>Micromonosporales</taxon>
        <taxon>Micromonosporaceae</taxon>
        <taxon>Actinoplanes</taxon>
    </lineage>
</organism>
<accession>A0A919M1X4</accession>
<proteinExistence type="predicted"/>
<reference evidence="2" key="1">
    <citation type="submission" date="2021-01" db="EMBL/GenBank/DDBJ databases">
        <title>Whole genome shotgun sequence of Actinoplanes cyaneus NBRC 14990.</title>
        <authorList>
            <person name="Komaki H."/>
            <person name="Tamura T."/>
        </authorList>
    </citation>
    <scope>NUCLEOTIDE SEQUENCE</scope>
    <source>
        <strain evidence="2">NBRC 14990</strain>
    </source>
</reference>
<dbReference type="EMBL" id="BOMH01000005">
    <property type="protein sequence ID" value="GID62872.1"/>
    <property type="molecule type" value="Genomic_DNA"/>
</dbReference>
<feature type="transmembrane region" description="Helical" evidence="1">
    <location>
        <begin position="122"/>
        <end position="141"/>
    </location>
</feature>
<feature type="transmembrane region" description="Helical" evidence="1">
    <location>
        <begin position="21"/>
        <end position="44"/>
    </location>
</feature>
<keyword evidence="3" id="KW-1185">Reference proteome</keyword>
<name>A0A919M1X4_9ACTN</name>
<comment type="caution">
    <text evidence="2">The sequence shown here is derived from an EMBL/GenBank/DDBJ whole genome shotgun (WGS) entry which is preliminary data.</text>
</comment>